<comment type="function">
    <text evidence="1">Involved in DNA recombination.</text>
</comment>
<comment type="caution">
    <text evidence="5">The sequence shown here is derived from an EMBL/GenBank/DDBJ whole genome shotgun (WGS) entry which is preliminary data.</text>
</comment>
<dbReference type="OrthoDB" id="370725at2"/>
<gene>
    <name evidence="5" type="ORF">VV01_03715</name>
</gene>
<name>A0A0L6CG23_9MICO</name>
<dbReference type="RefSeq" id="WP_050668713.1">
    <property type="nucleotide sequence ID" value="NZ_LAIR01000002.1"/>
</dbReference>
<dbReference type="PANTHER" id="PTHR30563:SF0">
    <property type="entry name" value="DNA RECOMBINATION PROTEIN RMUC"/>
    <property type="match status" value="1"/>
</dbReference>
<organism evidence="5 6">
    <name type="scientific">Luteipulveratus halotolerans</name>
    <dbReference type="NCBI Taxonomy" id="1631356"/>
    <lineage>
        <taxon>Bacteria</taxon>
        <taxon>Bacillati</taxon>
        <taxon>Actinomycetota</taxon>
        <taxon>Actinomycetes</taxon>
        <taxon>Micrococcales</taxon>
        <taxon>Dermacoccaceae</taxon>
        <taxon>Luteipulveratus</taxon>
    </lineage>
</organism>
<dbReference type="PANTHER" id="PTHR30563">
    <property type="entry name" value="DNA RECOMBINATION PROTEIN RMUC"/>
    <property type="match status" value="1"/>
</dbReference>
<dbReference type="Pfam" id="PF02646">
    <property type="entry name" value="RmuC"/>
    <property type="match status" value="1"/>
</dbReference>
<comment type="similarity">
    <text evidence="2">Belongs to the RmuC family.</text>
</comment>
<evidence type="ECO:0000256" key="1">
    <source>
        <dbReference type="ARBA" id="ARBA00003416"/>
    </source>
</evidence>
<evidence type="ECO:0000256" key="4">
    <source>
        <dbReference type="ARBA" id="ARBA00023172"/>
    </source>
</evidence>
<dbReference type="GO" id="GO:0006310">
    <property type="term" value="P:DNA recombination"/>
    <property type="evidence" value="ECO:0007669"/>
    <property type="project" value="UniProtKB-KW"/>
</dbReference>
<keyword evidence="3" id="KW-0175">Coiled coil</keyword>
<evidence type="ECO:0000256" key="3">
    <source>
        <dbReference type="ARBA" id="ARBA00023054"/>
    </source>
</evidence>
<proteinExistence type="inferred from homology"/>
<reference evidence="6" key="1">
    <citation type="submission" date="2015-03" db="EMBL/GenBank/DDBJ databases">
        <title>Luteipulveratus halotolerans sp. nov., a novel actinobacterium (Dermacoccaceae) from Sarawak, Malaysia.</title>
        <authorList>
            <person name="Juboi H."/>
            <person name="Basik A."/>
            <person name="Shamsul S.S."/>
            <person name="Arnold P."/>
            <person name="Schmitt E.K."/>
            <person name="Sanglier J.-J."/>
            <person name="Yeo T."/>
        </authorList>
    </citation>
    <scope>NUCLEOTIDE SEQUENCE [LARGE SCALE GENOMIC DNA]</scope>
    <source>
        <strain evidence="6">C296001</strain>
    </source>
</reference>
<dbReference type="AlphaFoldDB" id="A0A0L6CG23"/>
<dbReference type="Proteomes" id="UP000037397">
    <property type="component" value="Unassembled WGS sequence"/>
</dbReference>
<dbReference type="InterPro" id="IPR003798">
    <property type="entry name" value="DNA_recombination_RmuC"/>
</dbReference>
<evidence type="ECO:0000256" key="2">
    <source>
        <dbReference type="ARBA" id="ARBA00009840"/>
    </source>
</evidence>
<keyword evidence="4" id="KW-0233">DNA recombination</keyword>
<sequence length="401" mass="43663">MEIVLALVAGLLLGATLAWLWLRQSFVAHSAALATERDLLRERVVDLEAAVSDDAQTASVLLPLRDALGRVERQVTTLERDRVQQYGELAARLTDVTGSTAALRDQTASLAGALNSSTTRGMWGEVQLRRILEHAGMLAHCDFDEQVTATSRHESRIRPDVVVRLPGDKVLVVDSKAPLTAFLAAQADDVPDDERQARLAEHARHLRSHVDGLAAKEYWSAFRTTPEMVVCFVPGDAILVAALAADPTLLDRAMARRVVLASPSTLLAVLRSVAFTWQQEALSGSARELLALGKELYARLATLGKHTSDMGASLRRSVETYNAMVGSLESRVLVTARRMSELDLTADPLATVEPVQSAPRPLTAQELIDAVDVDVARPQLDLDLATPRREVEPRRQDGETA</sequence>
<protein>
    <submittedName>
        <fullName evidence="5">DNA polymerase V</fullName>
    </submittedName>
</protein>
<dbReference type="PATRIC" id="fig|1631356.3.peg.675"/>
<evidence type="ECO:0000313" key="6">
    <source>
        <dbReference type="Proteomes" id="UP000037397"/>
    </source>
</evidence>
<keyword evidence="6" id="KW-1185">Reference proteome</keyword>
<dbReference type="EMBL" id="LAIR01000002">
    <property type="protein sequence ID" value="KNX36458.1"/>
    <property type="molecule type" value="Genomic_DNA"/>
</dbReference>
<accession>A0A0L6CG23</accession>
<dbReference type="STRING" id="1631356.VV01_03715"/>
<evidence type="ECO:0000313" key="5">
    <source>
        <dbReference type="EMBL" id="KNX36458.1"/>
    </source>
</evidence>